<accession>W5WK25</accession>
<protein>
    <recommendedName>
        <fullName evidence="5">PrgI family protein</fullName>
    </recommendedName>
</protein>
<keyword evidence="2" id="KW-0472">Membrane</keyword>
<evidence type="ECO:0000313" key="3">
    <source>
        <dbReference type="EMBL" id="AHH98529.1"/>
    </source>
</evidence>
<gene>
    <name evidence="3" type="ORF">KALB_5167</name>
</gene>
<dbReference type="STRING" id="1449976.KALB_5167"/>
<dbReference type="InterPro" id="IPR024414">
    <property type="entry name" value="Uncharacterised_PrgI"/>
</dbReference>
<sequence>MSQPVRIPADVDREDRVLFDLTARQLTILAVTGILLYGAYSITAPVVPLLVFLVVAVPVGAVVATLVLAQRDGISLDKLLLAAVRQRLSPRHRIAATEGVLPAPQWLATRATPTSAPQAVSPVALRLPADAVTEAGVIDLGGDGMAVVATCSTVNFSLRTASEQEALVAVFGRYLHSLGAPVQILVRAQRLDLSGQITGLRAIAGGLPHPALEQAAREHADYLAQLAETTDLLCRQVLLILREPVQAAGTVDGLGGPSALALLHAARSRTRRQVVQVDETARHAAHTRLVRRLSEAVDLLAPAGITVTPLSAGQVTGVLAGACNPGSLLPPTAGMAGADEVITTSTTSEDWDPATFGAPVGPPPGEAAWNDEDDEDFEPRCQR</sequence>
<evidence type="ECO:0000313" key="4">
    <source>
        <dbReference type="Proteomes" id="UP000019225"/>
    </source>
</evidence>
<organism evidence="3 4">
    <name type="scientific">Kutzneria albida DSM 43870</name>
    <dbReference type="NCBI Taxonomy" id="1449976"/>
    <lineage>
        <taxon>Bacteria</taxon>
        <taxon>Bacillati</taxon>
        <taxon>Actinomycetota</taxon>
        <taxon>Actinomycetes</taxon>
        <taxon>Pseudonocardiales</taxon>
        <taxon>Pseudonocardiaceae</taxon>
        <taxon>Kutzneria</taxon>
    </lineage>
</organism>
<dbReference type="KEGG" id="kal:KALB_5167"/>
<feature type="transmembrane region" description="Helical" evidence="2">
    <location>
        <begin position="21"/>
        <end position="40"/>
    </location>
</feature>
<dbReference type="OrthoDB" id="3354527at2"/>
<reference evidence="3 4" key="1">
    <citation type="journal article" date="2014" name="BMC Genomics">
        <title>Complete genome sequence of producer of the glycopeptide antibiotic Aculeximycin Kutzneria albida DSM 43870T, a representative of minor genus of Pseudonocardiaceae.</title>
        <authorList>
            <person name="Rebets Y."/>
            <person name="Tokovenko B."/>
            <person name="Lushchyk I."/>
            <person name="Ruckert C."/>
            <person name="Zaburannyi N."/>
            <person name="Bechthold A."/>
            <person name="Kalinowski J."/>
            <person name="Luzhetskyy A."/>
        </authorList>
    </citation>
    <scope>NUCLEOTIDE SEQUENCE [LARGE SCALE GENOMIC DNA]</scope>
    <source>
        <strain evidence="3">DSM 43870</strain>
    </source>
</reference>
<keyword evidence="4" id="KW-1185">Reference proteome</keyword>
<name>W5WK25_9PSEU</name>
<dbReference type="Proteomes" id="UP000019225">
    <property type="component" value="Chromosome"/>
</dbReference>
<evidence type="ECO:0000256" key="2">
    <source>
        <dbReference type="SAM" id="Phobius"/>
    </source>
</evidence>
<dbReference type="Pfam" id="PF12666">
    <property type="entry name" value="PrgI"/>
    <property type="match status" value="1"/>
</dbReference>
<dbReference type="EMBL" id="CP007155">
    <property type="protein sequence ID" value="AHH98529.1"/>
    <property type="molecule type" value="Genomic_DNA"/>
</dbReference>
<feature type="region of interest" description="Disordered" evidence="1">
    <location>
        <begin position="345"/>
        <end position="383"/>
    </location>
</feature>
<dbReference type="AlphaFoldDB" id="W5WK25"/>
<dbReference type="eggNOG" id="ENOG502Z84P">
    <property type="taxonomic scope" value="Bacteria"/>
</dbReference>
<evidence type="ECO:0008006" key="5">
    <source>
        <dbReference type="Google" id="ProtNLM"/>
    </source>
</evidence>
<proteinExistence type="predicted"/>
<dbReference type="PATRIC" id="fig|1449976.3.peg.5187"/>
<evidence type="ECO:0000256" key="1">
    <source>
        <dbReference type="SAM" id="MobiDB-lite"/>
    </source>
</evidence>
<dbReference type="HOGENOM" id="CLU_060481_0_0_11"/>
<feature type="transmembrane region" description="Helical" evidence="2">
    <location>
        <begin position="46"/>
        <end position="69"/>
    </location>
</feature>
<keyword evidence="2" id="KW-1133">Transmembrane helix</keyword>
<dbReference type="RefSeq" id="WP_025358534.1">
    <property type="nucleotide sequence ID" value="NZ_CP007155.1"/>
</dbReference>
<keyword evidence="2" id="KW-0812">Transmembrane</keyword>